<dbReference type="AlphaFoldDB" id="A0A2Z4ABD9"/>
<protein>
    <submittedName>
        <fullName evidence="2">Orotate phosphoribosyltransferase</fullName>
        <ecNumber evidence="2">2.4.2.10</ecNumber>
    </submittedName>
</protein>
<evidence type="ECO:0000259" key="1">
    <source>
        <dbReference type="Pfam" id="PF00156"/>
    </source>
</evidence>
<organism evidence="2 3">
    <name type="scientific">Candidatus Moanibacter tarae</name>
    <dbReference type="NCBI Taxonomy" id="2200854"/>
    <lineage>
        <taxon>Bacteria</taxon>
        <taxon>Pseudomonadati</taxon>
        <taxon>Verrucomicrobiota</taxon>
        <taxon>Opitutia</taxon>
        <taxon>Puniceicoccales</taxon>
        <taxon>Puniceicoccales incertae sedis</taxon>
        <taxon>Candidatus Moanibacter</taxon>
    </lineage>
</organism>
<feature type="domain" description="Phosphoribosyltransferase" evidence="1">
    <location>
        <begin position="21"/>
        <end position="104"/>
    </location>
</feature>
<dbReference type="GO" id="GO:0004588">
    <property type="term" value="F:orotate phosphoribosyltransferase activity"/>
    <property type="evidence" value="ECO:0007669"/>
    <property type="project" value="UniProtKB-EC"/>
</dbReference>
<sequence length="137" mass="15325">MEDITFGEISDRLHCASIPEIDEVVGILNGGLVPAALLAHQLCKPLSFLAIRFRDADNKPLYGYPRLMGKPDLLPKKKKVLLVDDVAVTGKTFQKAVEHLQDCRIVTLVLKGKADVVIFPEVEDCVGWPWRRTNFDL</sequence>
<dbReference type="KEGG" id="mtar:DF168_00444"/>
<dbReference type="Pfam" id="PF00156">
    <property type="entry name" value="Pribosyltran"/>
    <property type="match status" value="1"/>
</dbReference>
<keyword evidence="2" id="KW-0808">Transferase</keyword>
<dbReference type="Proteomes" id="UP000247465">
    <property type="component" value="Chromosome"/>
</dbReference>
<name>A0A2Z4ABD9_9BACT</name>
<dbReference type="SUPFAM" id="SSF53271">
    <property type="entry name" value="PRTase-like"/>
    <property type="match status" value="1"/>
</dbReference>
<evidence type="ECO:0000313" key="3">
    <source>
        <dbReference type="Proteomes" id="UP000247465"/>
    </source>
</evidence>
<dbReference type="InterPro" id="IPR000836">
    <property type="entry name" value="PRTase_dom"/>
</dbReference>
<reference evidence="2 3" key="1">
    <citation type="submission" date="2018-06" db="EMBL/GenBank/DDBJ databases">
        <title>Draft Genome Sequence of a Novel Marine Bacterium Related to the Verrucomicrobia.</title>
        <authorList>
            <person name="Vosseberg J."/>
            <person name="Martijn J."/>
            <person name="Ettema T.J.G."/>
        </authorList>
    </citation>
    <scope>NUCLEOTIDE SEQUENCE [LARGE SCALE GENOMIC DNA]</scope>
    <source>
        <strain evidence="2">TARA_B100001123</strain>
    </source>
</reference>
<dbReference type="Gene3D" id="3.40.50.2020">
    <property type="match status" value="1"/>
</dbReference>
<proteinExistence type="predicted"/>
<gene>
    <name evidence="2" type="primary">pyrE_1</name>
    <name evidence="2" type="ORF">DF168_00444</name>
</gene>
<dbReference type="EC" id="2.4.2.10" evidence="2"/>
<accession>A0A2Z4ABD9</accession>
<dbReference type="CDD" id="cd06223">
    <property type="entry name" value="PRTases_typeI"/>
    <property type="match status" value="1"/>
</dbReference>
<dbReference type="InterPro" id="IPR029057">
    <property type="entry name" value="PRTase-like"/>
</dbReference>
<keyword evidence="2" id="KW-0328">Glycosyltransferase</keyword>
<evidence type="ECO:0000313" key="2">
    <source>
        <dbReference type="EMBL" id="AWT59263.1"/>
    </source>
</evidence>
<dbReference type="EMBL" id="CP029803">
    <property type="protein sequence ID" value="AWT59263.1"/>
    <property type="molecule type" value="Genomic_DNA"/>
</dbReference>